<dbReference type="Pfam" id="PF13408">
    <property type="entry name" value="Zn_ribbon_recom"/>
    <property type="match status" value="1"/>
</dbReference>
<evidence type="ECO:0000256" key="1">
    <source>
        <dbReference type="ARBA" id="ARBA00022908"/>
    </source>
</evidence>
<gene>
    <name evidence="9" type="ORF">DWZ78_15475</name>
</gene>
<evidence type="ECO:0000259" key="8">
    <source>
        <dbReference type="PROSITE" id="PS51737"/>
    </source>
</evidence>
<keyword evidence="6" id="KW-0175">Coiled coil</keyword>
<dbReference type="InterPro" id="IPR011109">
    <property type="entry name" value="DNA_bind_recombinase_dom"/>
</dbReference>
<dbReference type="PROSITE" id="PS00397">
    <property type="entry name" value="RECOMBINASES_1"/>
    <property type="match status" value="1"/>
</dbReference>
<evidence type="ECO:0000256" key="6">
    <source>
        <dbReference type="SAM" id="Coils"/>
    </source>
</evidence>
<dbReference type="SUPFAM" id="SSF53041">
    <property type="entry name" value="Resolvase-like"/>
    <property type="match status" value="1"/>
</dbReference>
<dbReference type="CDD" id="cd03768">
    <property type="entry name" value="SR_ResInv"/>
    <property type="match status" value="1"/>
</dbReference>
<dbReference type="PANTHER" id="PTHR30461:SF23">
    <property type="entry name" value="DNA RECOMBINASE-RELATED"/>
    <property type="match status" value="1"/>
</dbReference>
<proteinExistence type="predicted"/>
<keyword evidence="3" id="KW-0233">DNA recombination</keyword>
<organism evidence="9 10">
    <name type="scientific">Bacteroides stercoris</name>
    <dbReference type="NCBI Taxonomy" id="46506"/>
    <lineage>
        <taxon>Bacteria</taxon>
        <taxon>Pseudomonadati</taxon>
        <taxon>Bacteroidota</taxon>
        <taxon>Bacteroidia</taxon>
        <taxon>Bacteroidales</taxon>
        <taxon>Bacteroidaceae</taxon>
        <taxon>Bacteroides</taxon>
    </lineage>
</organism>
<dbReference type="PANTHER" id="PTHR30461">
    <property type="entry name" value="DNA-INVERTASE FROM LAMBDOID PROPHAGE"/>
    <property type="match status" value="1"/>
</dbReference>
<dbReference type="Gene3D" id="3.90.1750.20">
    <property type="entry name" value="Putative Large Serine Recombinase, Chain B, Domain 2"/>
    <property type="match status" value="1"/>
</dbReference>
<protein>
    <submittedName>
        <fullName evidence="9">Recombinase family protein</fullName>
    </submittedName>
</protein>
<evidence type="ECO:0000256" key="3">
    <source>
        <dbReference type="ARBA" id="ARBA00023172"/>
    </source>
</evidence>
<feature type="active site" description="O-(5'-phospho-DNA)-serine intermediate" evidence="4 5">
    <location>
        <position position="12"/>
    </location>
</feature>
<dbReference type="AlphaFoldDB" id="A0A415PSU1"/>
<evidence type="ECO:0000259" key="7">
    <source>
        <dbReference type="PROSITE" id="PS51736"/>
    </source>
</evidence>
<dbReference type="PROSITE" id="PS51736">
    <property type="entry name" value="RECOMBINASES_3"/>
    <property type="match status" value="1"/>
</dbReference>
<evidence type="ECO:0000313" key="10">
    <source>
        <dbReference type="Proteomes" id="UP000284604"/>
    </source>
</evidence>
<dbReference type="EMBL" id="QRPN01000025">
    <property type="protein sequence ID" value="RHM15786.1"/>
    <property type="molecule type" value="Genomic_DNA"/>
</dbReference>
<dbReference type="Pfam" id="PF00239">
    <property type="entry name" value="Resolvase"/>
    <property type="match status" value="1"/>
</dbReference>
<evidence type="ECO:0000256" key="2">
    <source>
        <dbReference type="ARBA" id="ARBA00023125"/>
    </source>
</evidence>
<dbReference type="InterPro" id="IPR006118">
    <property type="entry name" value="Recombinase_CS"/>
</dbReference>
<dbReference type="InterPro" id="IPR050639">
    <property type="entry name" value="SSR_resolvase"/>
</dbReference>
<dbReference type="RefSeq" id="WP_118399680.1">
    <property type="nucleotide sequence ID" value="NZ_QRPN01000025.1"/>
</dbReference>
<reference evidence="9 10" key="1">
    <citation type="submission" date="2018-08" db="EMBL/GenBank/DDBJ databases">
        <title>A genome reference for cultivated species of the human gut microbiota.</title>
        <authorList>
            <person name="Zou Y."/>
            <person name="Xue W."/>
            <person name="Luo G."/>
        </authorList>
    </citation>
    <scope>NUCLEOTIDE SEQUENCE [LARGE SCALE GENOMIC DNA]</scope>
    <source>
        <strain evidence="9 10">AF35-20</strain>
    </source>
</reference>
<evidence type="ECO:0000256" key="5">
    <source>
        <dbReference type="PROSITE-ProRule" id="PRU10137"/>
    </source>
</evidence>
<dbReference type="Proteomes" id="UP000284604">
    <property type="component" value="Unassembled WGS sequence"/>
</dbReference>
<feature type="domain" description="Resolvase/invertase-type recombinase catalytic" evidence="7">
    <location>
        <begin position="4"/>
        <end position="150"/>
    </location>
</feature>
<sequence length="605" mass="71466">MKKKAAIYARVSTDRQEYQRQIKELQSFAERSNMEVKYVFEEKQSGFNSERPEYNKLMALTKEDIDIVLLWELSRLSRKSIEIQSDIEKLTSKGINVYIHNKSLYTLDEQGNINPTTKLIISIVATIAEDEVRTSKQRSKSARQQYIINEGRSYTSHAPYGYTLKNKKLFINEKEANLVRRVYQLCIDGYSIYGIAVLLNSEGLRTRANVLWTQATINSMFKNTVYIGKPKYCISSVRRTSKVFTRQYSRKVLEYVTLDRPELAIISEAIYDKAAEERKKRRHRSLAIDIQPYLLQHLFKCPDCNRYYTFDRTTKRQKYKCARKYDKTVEKPTCQSPALERERVEFMIWESVKYYCIETMANTRKEEQQLPLLEEIDALKAKIENIDNMKQKIVKKAEIIVTAAIDLKIHYSNMPELYNKKMEEVDKLNKEAIKLDYERKRYKSQIENAKSQIDAINNVKDMSQYLKDVDFDTKYNLLHEVVDVILPYGTKDNCFLLEVRLKTGLKYYIGYYPIRAYYIQFLPSKGNYFVGEERSGYLEIINAKSCEHISLETEMKKYTIVEYINQMDIPANRYPALPYRLKKRDKFLKDMLQGYSKEQLLEMLQ</sequence>
<dbReference type="SMART" id="SM00857">
    <property type="entry name" value="Resolvase"/>
    <property type="match status" value="1"/>
</dbReference>
<dbReference type="GO" id="GO:0000150">
    <property type="term" value="F:DNA strand exchange activity"/>
    <property type="evidence" value="ECO:0007669"/>
    <property type="project" value="InterPro"/>
</dbReference>
<feature type="domain" description="Recombinase" evidence="8">
    <location>
        <begin position="159"/>
        <end position="285"/>
    </location>
</feature>
<evidence type="ECO:0000313" key="9">
    <source>
        <dbReference type="EMBL" id="RHM15786.1"/>
    </source>
</evidence>
<dbReference type="InterPro" id="IPR038109">
    <property type="entry name" value="DNA_bind_recomb_sf"/>
</dbReference>
<dbReference type="PROSITE" id="PS51737">
    <property type="entry name" value="RECOMBINASE_DNA_BIND"/>
    <property type="match status" value="1"/>
</dbReference>
<keyword evidence="2" id="KW-0238">DNA-binding</keyword>
<feature type="coiled-coil region" evidence="6">
    <location>
        <begin position="425"/>
        <end position="459"/>
    </location>
</feature>
<accession>A0A415PSU1</accession>
<dbReference type="InterPro" id="IPR025827">
    <property type="entry name" value="Zn_ribbon_recom_dom"/>
</dbReference>
<dbReference type="InterPro" id="IPR006119">
    <property type="entry name" value="Resolv_N"/>
</dbReference>
<dbReference type="GO" id="GO:0015074">
    <property type="term" value="P:DNA integration"/>
    <property type="evidence" value="ECO:0007669"/>
    <property type="project" value="UniProtKB-KW"/>
</dbReference>
<dbReference type="Gene3D" id="3.40.50.1390">
    <property type="entry name" value="Resolvase, N-terminal catalytic domain"/>
    <property type="match status" value="1"/>
</dbReference>
<dbReference type="Pfam" id="PF07508">
    <property type="entry name" value="Recombinase"/>
    <property type="match status" value="1"/>
</dbReference>
<comment type="caution">
    <text evidence="9">The sequence shown here is derived from an EMBL/GenBank/DDBJ whole genome shotgun (WGS) entry which is preliminary data.</text>
</comment>
<keyword evidence="1" id="KW-0229">DNA integration</keyword>
<evidence type="ECO:0000256" key="4">
    <source>
        <dbReference type="PIRSR" id="PIRSR606118-50"/>
    </source>
</evidence>
<dbReference type="InterPro" id="IPR036162">
    <property type="entry name" value="Resolvase-like_N_sf"/>
</dbReference>
<dbReference type="GO" id="GO:0003677">
    <property type="term" value="F:DNA binding"/>
    <property type="evidence" value="ECO:0007669"/>
    <property type="project" value="UniProtKB-KW"/>
</dbReference>
<name>A0A415PSU1_BACSE</name>